<dbReference type="Gene3D" id="2.60.120.10">
    <property type="entry name" value="Jelly Rolls"/>
    <property type="match status" value="3"/>
</dbReference>
<dbReference type="SUPFAM" id="SSF52151">
    <property type="entry name" value="FabD/lysophospholipase-like"/>
    <property type="match status" value="1"/>
</dbReference>
<dbReference type="Pfam" id="PF01734">
    <property type="entry name" value="Patatin"/>
    <property type="match status" value="1"/>
</dbReference>
<reference evidence="13" key="1">
    <citation type="submission" date="2013-12" db="EMBL/GenBank/DDBJ databases">
        <title>The Genome Sequence of Aphanomyces astaci APO3.</title>
        <authorList>
            <consortium name="The Broad Institute Genomics Platform"/>
            <person name="Russ C."/>
            <person name="Tyler B."/>
            <person name="van West P."/>
            <person name="Dieguez-Uribeondo J."/>
            <person name="Young S.K."/>
            <person name="Zeng Q."/>
            <person name="Gargeya S."/>
            <person name="Fitzgerald M."/>
            <person name="Abouelleil A."/>
            <person name="Alvarado L."/>
            <person name="Chapman S.B."/>
            <person name="Gainer-Dewar J."/>
            <person name="Goldberg J."/>
            <person name="Griggs A."/>
            <person name="Gujja S."/>
            <person name="Hansen M."/>
            <person name="Howarth C."/>
            <person name="Imamovic A."/>
            <person name="Ireland A."/>
            <person name="Larimer J."/>
            <person name="McCowan C."/>
            <person name="Murphy C."/>
            <person name="Pearson M."/>
            <person name="Poon T.W."/>
            <person name="Priest M."/>
            <person name="Roberts A."/>
            <person name="Saif S."/>
            <person name="Shea T."/>
            <person name="Sykes S."/>
            <person name="Wortman J."/>
            <person name="Nusbaum C."/>
            <person name="Birren B."/>
        </authorList>
    </citation>
    <scope>NUCLEOTIDE SEQUENCE [LARGE SCALE GENOMIC DNA]</scope>
    <source>
        <strain evidence="13">APO3</strain>
    </source>
</reference>
<protein>
    <recommendedName>
        <fullName evidence="14">Patatin</fullName>
    </recommendedName>
</protein>
<comment type="subcellular location">
    <subcellularLocation>
        <location evidence="1">Membrane</location>
    </subcellularLocation>
</comment>
<dbReference type="RefSeq" id="XP_009821444.1">
    <property type="nucleotide sequence ID" value="XM_009823142.1"/>
</dbReference>
<dbReference type="InterPro" id="IPR002641">
    <property type="entry name" value="PNPLA_dom"/>
</dbReference>
<dbReference type="SUPFAM" id="SSF51206">
    <property type="entry name" value="cAMP-binding domain-like"/>
    <property type="match status" value="3"/>
</dbReference>
<evidence type="ECO:0000259" key="12">
    <source>
        <dbReference type="PROSITE" id="PS51635"/>
    </source>
</evidence>
<dbReference type="OrthoDB" id="421051at2759"/>
<dbReference type="GO" id="GO:0016042">
    <property type="term" value="P:lipid catabolic process"/>
    <property type="evidence" value="ECO:0007669"/>
    <property type="project" value="UniProtKB-UniRule"/>
</dbReference>
<dbReference type="GO" id="GO:0004622">
    <property type="term" value="F:phosphatidylcholine lysophospholipase activity"/>
    <property type="evidence" value="ECO:0007669"/>
    <property type="project" value="UniProtKB-ARBA"/>
</dbReference>
<feature type="active site" description="Nucleophile" evidence="9">
    <location>
        <position position="778"/>
    </location>
</feature>
<dbReference type="PROSITE" id="PS50042">
    <property type="entry name" value="CNMP_BINDING_3"/>
    <property type="match status" value="1"/>
</dbReference>
<dbReference type="EMBL" id="KI913114">
    <property type="protein sequence ID" value="ETV89044.1"/>
    <property type="molecule type" value="Genomic_DNA"/>
</dbReference>
<sequence>MSSSSPATDVLASLTGFYNVSFPIVMTVVVVLGSLSGLYIWVASRQVRRPKKHATTVDESAQPSTPLGRHMRRMHSFNEADLEIEVKKQSKKDADEQAEEGGDKWTETQGWSTHQLEMFKVLRQKFFSTSDSKFVGELIGNVQVLTFHQGDVIFHRREYDGSLLFVSSGSVSLTAFHEDRSFVHTIKTHEGVTSTSAILRGVMEDEVDAMEMQAVAAETPTLVLRIGVDKLKSTVSKYPQIAIFLAHLSLSQLERITMRSLVDYFGYLDDLFIPKTYFDVRTDDAAAVRAISTALGLDFAESHARFAHATQIRSLADGCLVETPSDEGDGVADVYFVLEGAVSVDILLCHQSSSEDQFVTLYTVPPGCCLGMASAIVGNTGLLKARSVVHAKAVGRTRVVQLNGEVFRTLLQSHPAFFNRCVQTVVRQYGSQVALLDNFFEWVHVDSGNAVYHVGDASDSMYTLLTGRLREVHNQASSTGKVVKHTRELVKGATLGAMDLLASSKRASTVYAIRDCQLSKMPRVVLEYMLRAQPQVLIHFTREMAIHNTDKSDSEFVSNLATRSPMELPVTTIAVLGGTNGIDVHEFTTALHKALHTIATTEVVSSKKAALHFRGQCRSLGMSAWLAEMESSHQLVVLEADVGLTPWTKLCIRQADHILLVCKDTDHELDLNDLNALLHQAYTIKNVEVNIVRMKSTQANVATAMPPFHQLEYVNYFHNIRVPLQDNPNDLLRVARRLTGRSIGLVLGGGGARGLAHIGILKALEECGLDVDVVGGTSMGAFIAALYAQHPKDLARVVQHAKRFSNKAASKIAKLWELTLPIASWFDGSGFNAGLQLEFGATRIEDLVLNFFCISTDIVKKCTGVHRAGTLWRYVRASMSLQGYLPPISEPNGSLLLDGGYVNNLPADVMKEEGVKIVFAVDVGRDTTREYFHYGDSLSGWWVFWNKVNPFAPTVQVPSMGEITDALAYAAFYQNKDYVINHYVDLFFKPPVQDIGTLDFDKLELTVQIGYDYALPKIRDWMKKNPHLITHLRKHPPQAPKPHRSTAMR</sequence>
<feature type="domain" description="Cyclic nucleotide-binding" evidence="11">
    <location>
        <begin position="435"/>
        <end position="530"/>
    </location>
</feature>
<dbReference type="PANTHER" id="PTHR14226">
    <property type="entry name" value="NEUROPATHY TARGET ESTERASE/SWISS CHEESE D.MELANOGASTER"/>
    <property type="match status" value="1"/>
</dbReference>
<dbReference type="STRING" id="112090.W4HCN5"/>
<dbReference type="Gene3D" id="3.40.1090.10">
    <property type="entry name" value="Cytosolic phospholipase A2 catalytic domain"/>
    <property type="match status" value="2"/>
</dbReference>
<dbReference type="PROSITE" id="PS51635">
    <property type="entry name" value="PNPLA"/>
    <property type="match status" value="1"/>
</dbReference>
<evidence type="ECO:0000256" key="7">
    <source>
        <dbReference type="ARBA" id="ARBA00023098"/>
    </source>
</evidence>
<keyword evidence="4 9" id="KW-0378">Hydrolase</keyword>
<dbReference type="InterPro" id="IPR018490">
    <property type="entry name" value="cNMP-bd_dom_sf"/>
</dbReference>
<evidence type="ECO:0000256" key="2">
    <source>
        <dbReference type="ARBA" id="ARBA00006636"/>
    </source>
</evidence>
<keyword evidence="8 10" id="KW-0472">Membrane</keyword>
<organism evidence="13">
    <name type="scientific">Aphanomyces astaci</name>
    <name type="common">Crayfish plague agent</name>
    <dbReference type="NCBI Taxonomy" id="112090"/>
    <lineage>
        <taxon>Eukaryota</taxon>
        <taxon>Sar</taxon>
        <taxon>Stramenopiles</taxon>
        <taxon>Oomycota</taxon>
        <taxon>Saprolegniomycetes</taxon>
        <taxon>Saprolegniales</taxon>
        <taxon>Verrucalvaceae</taxon>
        <taxon>Aphanomyces</taxon>
    </lineage>
</organism>
<proteinExistence type="inferred from homology"/>
<evidence type="ECO:0000256" key="6">
    <source>
        <dbReference type="ARBA" id="ARBA00022989"/>
    </source>
</evidence>
<dbReference type="VEuPathDB" id="FungiDB:H257_00442"/>
<comment type="similarity">
    <text evidence="2">Belongs to the NTE family.</text>
</comment>
<accession>W4HCN5</accession>
<feature type="active site" description="Proton acceptor" evidence="9">
    <location>
        <position position="898"/>
    </location>
</feature>
<dbReference type="InterPro" id="IPR014710">
    <property type="entry name" value="RmlC-like_jellyroll"/>
</dbReference>
<keyword evidence="6 10" id="KW-1133">Transmembrane helix</keyword>
<evidence type="ECO:0000256" key="1">
    <source>
        <dbReference type="ARBA" id="ARBA00004370"/>
    </source>
</evidence>
<evidence type="ECO:0000313" key="13">
    <source>
        <dbReference type="EMBL" id="ETV89044.1"/>
    </source>
</evidence>
<dbReference type="InterPro" id="IPR050301">
    <property type="entry name" value="NTE"/>
</dbReference>
<dbReference type="GeneID" id="20802438"/>
<evidence type="ECO:0000259" key="11">
    <source>
        <dbReference type="PROSITE" id="PS50042"/>
    </source>
</evidence>
<evidence type="ECO:0000256" key="10">
    <source>
        <dbReference type="SAM" id="Phobius"/>
    </source>
</evidence>
<evidence type="ECO:0000256" key="5">
    <source>
        <dbReference type="ARBA" id="ARBA00022963"/>
    </source>
</evidence>
<dbReference type="PANTHER" id="PTHR14226:SF29">
    <property type="entry name" value="NEUROPATHY TARGET ESTERASE SWS"/>
    <property type="match status" value="1"/>
</dbReference>
<keyword evidence="7 9" id="KW-0443">Lipid metabolism</keyword>
<feature type="transmembrane region" description="Helical" evidence="10">
    <location>
        <begin position="20"/>
        <end position="42"/>
    </location>
</feature>
<evidence type="ECO:0008006" key="14">
    <source>
        <dbReference type="Google" id="ProtNLM"/>
    </source>
</evidence>
<dbReference type="InterPro" id="IPR016035">
    <property type="entry name" value="Acyl_Trfase/lysoPLipase"/>
</dbReference>
<dbReference type="InterPro" id="IPR056556">
    <property type="entry name" value="NTE1_P-loop_dom"/>
</dbReference>
<feature type="short sequence motif" description="GXSXG" evidence="9">
    <location>
        <begin position="776"/>
        <end position="780"/>
    </location>
</feature>
<gene>
    <name evidence="13" type="ORF">H257_00442</name>
</gene>
<name>W4HCN5_APHAT</name>
<feature type="short sequence motif" description="GXGXXG" evidence="9">
    <location>
        <begin position="749"/>
        <end position="754"/>
    </location>
</feature>
<evidence type="ECO:0000256" key="3">
    <source>
        <dbReference type="ARBA" id="ARBA00022692"/>
    </source>
</evidence>
<evidence type="ECO:0000256" key="9">
    <source>
        <dbReference type="PROSITE-ProRule" id="PRU01161"/>
    </source>
</evidence>
<feature type="domain" description="PNPLA" evidence="12">
    <location>
        <begin position="745"/>
        <end position="911"/>
    </location>
</feature>
<keyword evidence="3 10" id="KW-0812">Transmembrane</keyword>
<dbReference type="InterPro" id="IPR000595">
    <property type="entry name" value="cNMP-bd_dom"/>
</dbReference>
<dbReference type="AlphaFoldDB" id="W4HCN5"/>
<keyword evidence="5 9" id="KW-0442">Lipid degradation</keyword>
<dbReference type="GO" id="GO:0016020">
    <property type="term" value="C:membrane"/>
    <property type="evidence" value="ECO:0007669"/>
    <property type="project" value="UniProtKB-SubCell"/>
</dbReference>
<evidence type="ECO:0000256" key="8">
    <source>
        <dbReference type="ARBA" id="ARBA00023136"/>
    </source>
</evidence>
<dbReference type="CDD" id="cd00038">
    <property type="entry name" value="CAP_ED"/>
    <property type="match status" value="3"/>
</dbReference>
<dbReference type="Pfam" id="PF24179">
    <property type="entry name" value="NTE_Ploop"/>
    <property type="match status" value="1"/>
</dbReference>
<feature type="short sequence motif" description="DGA/G" evidence="9">
    <location>
        <begin position="898"/>
        <end position="900"/>
    </location>
</feature>
<dbReference type="Pfam" id="PF00027">
    <property type="entry name" value="cNMP_binding"/>
    <property type="match status" value="1"/>
</dbReference>
<evidence type="ECO:0000256" key="4">
    <source>
        <dbReference type="ARBA" id="ARBA00022801"/>
    </source>
</evidence>